<evidence type="ECO:0000313" key="5">
    <source>
        <dbReference type="Proteomes" id="UP000005239"/>
    </source>
</evidence>
<keyword evidence="5" id="KW-1185">Reference proteome</keyword>
<accession>A0A2A6C426</accession>
<dbReference type="EnsemblMetazoa" id="PPA40338.1">
    <property type="protein sequence ID" value="PPA40338.1"/>
    <property type="gene ID" value="WBGene00278707"/>
</dbReference>
<proteinExistence type="predicted"/>
<protein>
    <submittedName>
        <fullName evidence="4">ShK domain-containing protein</fullName>
    </submittedName>
</protein>
<dbReference type="Gene3D" id="1.10.10.1940">
    <property type="match status" value="1"/>
</dbReference>
<comment type="caution">
    <text evidence="1">Lacks conserved residue(s) required for the propagation of feature annotation.</text>
</comment>
<evidence type="ECO:0000256" key="2">
    <source>
        <dbReference type="SAM" id="MobiDB-lite"/>
    </source>
</evidence>
<dbReference type="GO" id="GO:0045087">
    <property type="term" value="P:innate immune response"/>
    <property type="evidence" value="ECO:0000318"/>
    <property type="project" value="GO_Central"/>
</dbReference>
<feature type="compositionally biased region" description="Low complexity" evidence="2">
    <location>
        <begin position="93"/>
        <end position="104"/>
    </location>
</feature>
<dbReference type="SMART" id="SM00254">
    <property type="entry name" value="ShKT"/>
    <property type="match status" value="4"/>
</dbReference>
<feature type="compositionally biased region" description="Basic and acidic residues" evidence="2">
    <location>
        <begin position="230"/>
        <end position="240"/>
    </location>
</feature>
<reference evidence="5" key="1">
    <citation type="journal article" date="2008" name="Nat. Genet.">
        <title>The Pristionchus pacificus genome provides a unique perspective on nematode lifestyle and parasitism.</title>
        <authorList>
            <person name="Dieterich C."/>
            <person name="Clifton S.W."/>
            <person name="Schuster L.N."/>
            <person name="Chinwalla A."/>
            <person name="Delehaunty K."/>
            <person name="Dinkelacker I."/>
            <person name="Fulton L."/>
            <person name="Fulton R."/>
            <person name="Godfrey J."/>
            <person name="Minx P."/>
            <person name="Mitreva M."/>
            <person name="Roeseler W."/>
            <person name="Tian H."/>
            <person name="Witte H."/>
            <person name="Yang S.P."/>
            <person name="Wilson R.K."/>
            <person name="Sommer R.J."/>
        </authorList>
    </citation>
    <scope>NUCLEOTIDE SEQUENCE [LARGE SCALE GENOMIC DNA]</scope>
    <source>
        <strain evidence="5">PS312</strain>
    </source>
</reference>
<feature type="compositionally biased region" description="Low complexity" evidence="2">
    <location>
        <begin position="181"/>
        <end position="202"/>
    </location>
</feature>
<keyword evidence="3" id="KW-0732">Signal</keyword>
<dbReference type="PROSITE" id="PS51670">
    <property type="entry name" value="SHKT"/>
    <property type="match status" value="1"/>
</dbReference>
<dbReference type="PANTHER" id="PTHR21724">
    <property type="entry name" value="SHKT DOMAIN-CONTAINING PROTEIN"/>
    <property type="match status" value="1"/>
</dbReference>
<dbReference type="OrthoDB" id="5868374at2759"/>
<evidence type="ECO:0000313" key="4">
    <source>
        <dbReference type="EnsemblMetazoa" id="PPA40338.1"/>
    </source>
</evidence>
<name>A0A2A6C426_PRIPA</name>
<feature type="region of interest" description="Disordered" evidence="2">
    <location>
        <begin position="93"/>
        <end position="158"/>
    </location>
</feature>
<evidence type="ECO:0000256" key="3">
    <source>
        <dbReference type="SAM" id="SignalP"/>
    </source>
</evidence>
<sequence>MTLPSFFIFSLLILLLSGEDCIDRSLYCTPIECDTRPIYAKEFCRRTCKSCNLTRSAPIEAIKHTKNNETKAKNGTEEAAFITPPLFGEIVSDSVQSSQSSSHSTDLNTHSVSPSSPSPLPNQRRNHRPQSTSLAVGPFSPSQPQPFFPEPLAQPLRGSIDTYGDELEYQRRQSGGYPYTPSSFPQSPSPISLPSIPPSASSTQSRLSVERYRQQLSNQYAPKKNTAIPSRREERTEKRISPSNLLPEMERSRQDSGWTNRVESNWNEGRSSPSLPVDEKTSALAIADLITLLGCRDRDPSTCSRITTDACLSRPGYYLKLCPVKCRNCSGLSCFDSVKVDCEEVLLLGGCRLPSAHEYCPRTCNLCPTTIQQPAMTEPHICSDQLETCSHLAQAGVCNHPYSRTALQMYCSKSCGFCKSEDESPLSSSYSDPVDVYSLPSLIEKRATDYLWRRNTWKK</sequence>
<dbReference type="InterPro" id="IPR003582">
    <property type="entry name" value="ShKT_dom"/>
</dbReference>
<feature type="region of interest" description="Disordered" evidence="2">
    <location>
        <begin position="172"/>
        <end position="277"/>
    </location>
</feature>
<feature type="chain" id="PRO_5043837012" evidence="3">
    <location>
        <begin position="19"/>
        <end position="459"/>
    </location>
</feature>
<dbReference type="AlphaFoldDB" id="A0A2A6C426"/>
<dbReference type="Pfam" id="PF01549">
    <property type="entry name" value="ShK"/>
    <property type="match status" value="4"/>
</dbReference>
<reference evidence="4" key="2">
    <citation type="submission" date="2022-06" db="UniProtKB">
        <authorList>
            <consortium name="EnsemblMetazoa"/>
        </authorList>
    </citation>
    <scope>IDENTIFICATION</scope>
    <source>
        <strain evidence="4">PS312</strain>
    </source>
</reference>
<accession>A0A8R1YVG0</accession>
<gene>
    <name evidence="4" type="primary">WBGene00278707</name>
</gene>
<organism evidence="4 5">
    <name type="scientific">Pristionchus pacificus</name>
    <name type="common">Parasitic nematode worm</name>
    <dbReference type="NCBI Taxonomy" id="54126"/>
    <lineage>
        <taxon>Eukaryota</taxon>
        <taxon>Metazoa</taxon>
        <taxon>Ecdysozoa</taxon>
        <taxon>Nematoda</taxon>
        <taxon>Chromadorea</taxon>
        <taxon>Rhabditida</taxon>
        <taxon>Rhabditina</taxon>
        <taxon>Diplogasteromorpha</taxon>
        <taxon>Diplogasteroidea</taxon>
        <taxon>Neodiplogasteridae</taxon>
        <taxon>Pristionchus</taxon>
    </lineage>
</organism>
<feature type="signal peptide" evidence="3">
    <location>
        <begin position="1"/>
        <end position="18"/>
    </location>
</feature>
<dbReference type="PANTHER" id="PTHR21724:SF106">
    <property type="entry name" value="SHKT DOMAIN-CONTAINING PROTEIN"/>
    <property type="match status" value="1"/>
</dbReference>
<evidence type="ECO:0000256" key="1">
    <source>
        <dbReference type="PROSITE-ProRule" id="PRU01005"/>
    </source>
</evidence>
<feature type="compositionally biased region" description="Polar residues" evidence="2">
    <location>
        <begin position="255"/>
        <end position="274"/>
    </location>
</feature>
<dbReference type="Proteomes" id="UP000005239">
    <property type="component" value="Unassembled WGS sequence"/>
</dbReference>